<evidence type="ECO:0000313" key="1">
    <source>
        <dbReference type="EMBL" id="NER32290.1"/>
    </source>
</evidence>
<comment type="caution">
    <text evidence="1">The sequence shown here is derived from an EMBL/GenBank/DDBJ whole genome shotgun (WGS) entry which is preliminary data.</text>
</comment>
<evidence type="ECO:0008006" key="2">
    <source>
        <dbReference type="Google" id="ProtNLM"/>
    </source>
</evidence>
<name>A0A6B3NKM0_9CYAN</name>
<reference evidence="1" key="1">
    <citation type="submission" date="2019-11" db="EMBL/GenBank/DDBJ databases">
        <title>Genomic insights into an expanded diversity of filamentous marine cyanobacteria reveals the extraordinary biosynthetic potential of Moorea and Okeania.</title>
        <authorList>
            <person name="Ferreira Leao T."/>
            <person name="Wang M."/>
            <person name="Moss N."/>
            <person name="Da Silva R."/>
            <person name="Sanders J."/>
            <person name="Nurk S."/>
            <person name="Gurevich A."/>
            <person name="Humphrey G."/>
            <person name="Reher R."/>
            <person name="Zhu Q."/>
            <person name="Belda-Ferre P."/>
            <person name="Glukhov E."/>
            <person name="Rex R."/>
            <person name="Dorrestein P.C."/>
            <person name="Knight R."/>
            <person name="Pevzner P."/>
            <person name="Gerwick W.H."/>
            <person name="Gerwick L."/>
        </authorList>
    </citation>
    <scope>NUCLEOTIDE SEQUENCE</scope>
    <source>
        <strain evidence="1">SIO1C4</strain>
    </source>
</reference>
<dbReference type="AlphaFoldDB" id="A0A6B3NKM0"/>
<dbReference type="EMBL" id="JAAHFQ010001159">
    <property type="protein sequence ID" value="NER32290.1"/>
    <property type="molecule type" value="Genomic_DNA"/>
</dbReference>
<sequence length="98" mass="10774">MTAERTTPRGRVITMNVEGDRGRRSISGNDLRKALGLRSRLFTVSPTAEGFQVNGRGFGHGLGLSQWGAYNLAAQGLNYQQILVYYYQGATLAQLQPQ</sequence>
<accession>A0A6B3NKM0</accession>
<gene>
    <name evidence="1" type="ORF">F6J89_33000</name>
</gene>
<organism evidence="1">
    <name type="scientific">Symploca sp. SIO1C4</name>
    <dbReference type="NCBI Taxonomy" id="2607765"/>
    <lineage>
        <taxon>Bacteria</taxon>
        <taxon>Bacillati</taxon>
        <taxon>Cyanobacteriota</taxon>
        <taxon>Cyanophyceae</taxon>
        <taxon>Coleofasciculales</taxon>
        <taxon>Coleofasciculaceae</taxon>
        <taxon>Symploca</taxon>
    </lineage>
</organism>
<protein>
    <recommendedName>
        <fullName evidence="2">SpoIID/LytB domain-containing protein</fullName>
    </recommendedName>
</protein>
<proteinExistence type="predicted"/>